<feature type="transmembrane region" description="Helical" evidence="6">
    <location>
        <begin position="233"/>
        <end position="259"/>
    </location>
</feature>
<dbReference type="KEGG" id="rhi:NGR_b01090"/>
<feature type="transmembrane region" description="Helical" evidence="6">
    <location>
        <begin position="114"/>
        <end position="133"/>
    </location>
</feature>
<feature type="transmembrane region" description="Helical" evidence="6">
    <location>
        <begin position="279"/>
        <end position="310"/>
    </location>
</feature>
<dbReference type="HOGENOM" id="CLU_028880_2_2_5"/>
<geneLocation type="plasmid" evidence="8">
    <name>sym pNGR234b</name>
</geneLocation>
<sequence>MQAQSKAAAPLAVPQFNGLRSTLLARGGHQLIIIALIIIVGLAIYWIQPRFLSAYSIDNILRTASIYGIVALGMTLVIITGGIDLSAGSMMALGGALAAGLLGTAFGAANPLSFPPMVAILIALAVAASIGMLNGLAISALGMAPFVVTLGMMTVVRGLTFIFADFTVGSVPGSPITFMDSLFSWLGSGSFGPIPTAAALFLTLAVILSIVLRFTPFGRSIYAIGGDAEIARLAGINVPLVIVGVYALMGMLAGLGGVVQAGRLSSVSPLMGVGYELDIITIVVVGGASLAGGRGTVFGTVLAAILISLIDNGLTMMNVPSFYQYLVKGSVLLAAVILDQWYQRHRAAMATA</sequence>
<dbReference type="EMBL" id="CP000874">
    <property type="protein sequence ID" value="ACP21576.1"/>
    <property type="molecule type" value="Genomic_DNA"/>
</dbReference>
<evidence type="ECO:0000256" key="1">
    <source>
        <dbReference type="ARBA" id="ARBA00004651"/>
    </source>
</evidence>
<dbReference type="AlphaFoldDB" id="C3KN03"/>
<name>C3KN03_SINFN</name>
<dbReference type="Proteomes" id="UP000001054">
    <property type="component" value="Plasmid pNGR234b"/>
</dbReference>
<feature type="transmembrane region" description="Helical" evidence="6">
    <location>
        <begin position="60"/>
        <end position="83"/>
    </location>
</feature>
<evidence type="ECO:0000256" key="2">
    <source>
        <dbReference type="ARBA" id="ARBA00022475"/>
    </source>
</evidence>
<dbReference type="CDD" id="cd06579">
    <property type="entry name" value="TM_PBP1_transp_AraH_like"/>
    <property type="match status" value="1"/>
</dbReference>
<protein>
    <submittedName>
        <fullName evidence="7">Ribose ABC transporter</fullName>
    </submittedName>
</protein>
<reference evidence="8" key="1">
    <citation type="journal article" date="2004" name="J. Bacteriol.">
        <title>An evolutionary hot spot: the pNGR234b replicon of Rhizobium sp. strain NGR234.</title>
        <authorList>
            <person name="Streit W.R."/>
            <person name="Schmitz R.A."/>
            <person name="Perret X."/>
            <person name="Staehelin C."/>
            <person name="Deakin W.J."/>
            <person name="Raasch C."/>
            <person name="Liesegang H."/>
            <person name="Broughton W.J."/>
        </authorList>
    </citation>
    <scope>NUCLEOTIDE SEQUENCE [LARGE SCALE GENOMIC DNA]</scope>
    <source>
        <strain evidence="8">NBRC 101917 / NGR234</strain>
    </source>
</reference>
<keyword evidence="3 6" id="KW-0812">Transmembrane</keyword>
<feature type="transmembrane region" description="Helical" evidence="6">
    <location>
        <begin position="30"/>
        <end position="48"/>
    </location>
</feature>
<organism evidence="7 8">
    <name type="scientific">Sinorhizobium fredii (strain NBRC 101917 / NGR234)</name>
    <dbReference type="NCBI Taxonomy" id="394"/>
    <lineage>
        <taxon>Bacteria</taxon>
        <taxon>Pseudomonadati</taxon>
        <taxon>Pseudomonadota</taxon>
        <taxon>Alphaproteobacteria</taxon>
        <taxon>Hyphomicrobiales</taxon>
        <taxon>Rhizobiaceae</taxon>
        <taxon>Sinorhizobium/Ensifer group</taxon>
        <taxon>Sinorhizobium</taxon>
    </lineage>
</organism>
<dbReference type="PANTHER" id="PTHR32196">
    <property type="entry name" value="ABC TRANSPORTER PERMEASE PROTEIN YPHD-RELATED-RELATED"/>
    <property type="match status" value="1"/>
</dbReference>
<dbReference type="GO" id="GO:0005886">
    <property type="term" value="C:plasma membrane"/>
    <property type="evidence" value="ECO:0007669"/>
    <property type="project" value="UniProtKB-SubCell"/>
</dbReference>
<keyword evidence="7" id="KW-0614">Plasmid</keyword>
<dbReference type="Pfam" id="PF02653">
    <property type="entry name" value="BPD_transp_2"/>
    <property type="match status" value="1"/>
</dbReference>
<evidence type="ECO:0000256" key="6">
    <source>
        <dbReference type="SAM" id="Phobius"/>
    </source>
</evidence>
<dbReference type="GO" id="GO:0022857">
    <property type="term" value="F:transmembrane transporter activity"/>
    <property type="evidence" value="ECO:0007669"/>
    <property type="project" value="InterPro"/>
</dbReference>
<dbReference type="InterPro" id="IPR001851">
    <property type="entry name" value="ABC_transp_permease"/>
</dbReference>
<feature type="transmembrane region" description="Helical" evidence="6">
    <location>
        <begin position="90"/>
        <end position="108"/>
    </location>
</feature>
<evidence type="ECO:0000313" key="8">
    <source>
        <dbReference type="Proteomes" id="UP000001054"/>
    </source>
</evidence>
<keyword evidence="8" id="KW-1185">Reference proteome</keyword>
<keyword evidence="5 6" id="KW-0472">Membrane</keyword>
<evidence type="ECO:0000256" key="4">
    <source>
        <dbReference type="ARBA" id="ARBA00022989"/>
    </source>
</evidence>
<keyword evidence="4 6" id="KW-1133">Transmembrane helix</keyword>
<evidence type="ECO:0000256" key="5">
    <source>
        <dbReference type="ARBA" id="ARBA00023136"/>
    </source>
</evidence>
<accession>C3KN03</accession>
<dbReference type="PATRIC" id="fig|394.7.peg.557"/>
<reference evidence="7 8" key="2">
    <citation type="journal article" date="2009" name="Appl. Environ. Microbiol.">
        <title>Rhizobium sp. strain NGR234 possesses a remarkable number of secretion systems.</title>
        <authorList>
            <person name="Schmeisser C."/>
            <person name="Liesegang H."/>
            <person name="Krysciak D."/>
            <person name="Bakkou N."/>
            <person name="Le Quere A."/>
            <person name="Wollherr A."/>
            <person name="Heinemeyer I."/>
            <person name="Morgenstern B."/>
            <person name="Pommerening-Roeser A."/>
            <person name="Flores M."/>
            <person name="Palacios R."/>
            <person name="Brenner S."/>
            <person name="Gottschalk G."/>
            <person name="Schmitz R.A."/>
            <person name="Broughton W.J."/>
            <person name="Perret X."/>
            <person name="Strittmatter A.W."/>
            <person name="Streit W.R."/>
        </authorList>
    </citation>
    <scope>NUCLEOTIDE SEQUENCE [LARGE SCALE GENOMIC DNA]</scope>
    <source>
        <strain evidence="8">NBRC 101917 / NGR234</strain>
    </source>
</reference>
<dbReference type="OrthoDB" id="6384190at2"/>
<evidence type="ECO:0000256" key="3">
    <source>
        <dbReference type="ARBA" id="ARBA00022692"/>
    </source>
</evidence>
<keyword evidence="2" id="KW-1003">Cell membrane</keyword>
<proteinExistence type="predicted"/>
<feature type="transmembrane region" description="Helical" evidence="6">
    <location>
        <begin position="183"/>
        <end position="212"/>
    </location>
</feature>
<evidence type="ECO:0000313" key="7">
    <source>
        <dbReference type="EMBL" id="ACP21576.1"/>
    </source>
</evidence>
<dbReference type="RefSeq" id="WP_012706178.1">
    <property type="nucleotide sequence ID" value="NC_012586.1"/>
</dbReference>
<gene>
    <name evidence="7" type="ordered locus">NGR_b01090</name>
</gene>
<dbReference type="PANTHER" id="PTHR32196:SF72">
    <property type="entry name" value="RIBOSE IMPORT PERMEASE PROTEIN RBSC"/>
    <property type="match status" value="1"/>
</dbReference>
<comment type="subcellular location">
    <subcellularLocation>
        <location evidence="1">Cell membrane</location>
        <topology evidence="1">Multi-pass membrane protein</topology>
    </subcellularLocation>
</comment>
<feature type="transmembrane region" description="Helical" evidence="6">
    <location>
        <begin position="140"/>
        <end position="163"/>
    </location>
</feature>